<comment type="caution">
    <text evidence="5">The sequence shown here is derived from an EMBL/GenBank/DDBJ whole genome shotgun (WGS) entry which is preliminary data.</text>
</comment>
<dbReference type="Proteomes" id="UP000239504">
    <property type="component" value="Unassembled WGS sequence"/>
</dbReference>
<dbReference type="PROSITE" id="PS50949">
    <property type="entry name" value="HTH_GNTR"/>
    <property type="match status" value="1"/>
</dbReference>
<keyword evidence="2" id="KW-0238">DNA-binding</keyword>
<dbReference type="GO" id="GO:0003700">
    <property type="term" value="F:DNA-binding transcription factor activity"/>
    <property type="evidence" value="ECO:0007669"/>
    <property type="project" value="InterPro"/>
</dbReference>
<name>A0A2S7KAG9_9PROT</name>
<dbReference type="InterPro" id="IPR050679">
    <property type="entry name" value="Bact_HTH_transcr_reg"/>
</dbReference>
<dbReference type="AlphaFoldDB" id="A0A2S7KAG9"/>
<evidence type="ECO:0000313" key="6">
    <source>
        <dbReference type="Proteomes" id="UP000239504"/>
    </source>
</evidence>
<sequence>MSEHSHQSIREAIRERLAAGEWAPGGLMPGETALAEDYRCARTTVNRALQSLADEGLIERKRRAGTRVIELPVRRAKFEIPIVRHEIEANGARYHPHILLNETMTAPDHIAARLRLEDGTQALHLQTLHLADGRPHAFEDRWVNIEAAPGMLEAPLDEISANEWLVRHAPYSSGDVAFSASAAAPREAAALEAREGDALFTIERTTWREESFITTMKLFYRPGYKMVTQL</sequence>
<dbReference type="SUPFAM" id="SSF46785">
    <property type="entry name" value="Winged helix' DNA-binding domain"/>
    <property type="match status" value="1"/>
</dbReference>
<dbReference type="PANTHER" id="PTHR44846">
    <property type="entry name" value="MANNOSYL-D-GLYCERATE TRANSPORT/METABOLISM SYSTEM REPRESSOR MNGR-RELATED"/>
    <property type="match status" value="1"/>
</dbReference>
<dbReference type="Gene3D" id="1.10.10.10">
    <property type="entry name" value="Winged helix-like DNA-binding domain superfamily/Winged helix DNA-binding domain"/>
    <property type="match status" value="1"/>
</dbReference>
<dbReference type="Pfam" id="PF00392">
    <property type="entry name" value="GntR"/>
    <property type="match status" value="1"/>
</dbReference>
<dbReference type="GO" id="GO:0003677">
    <property type="term" value="F:DNA binding"/>
    <property type="evidence" value="ECO:0007669"/>
    <property type="project" value="UniProtKB-KW"/>
</dbReference>
<gene>
    <name evidence="5" type="ORF">CW354_01065</name>
</gene>
<evidence type="ECO:0000256" key="2">
    <source>
        <dbReference type="ARBA" id="ARBA00023125"/>
    </source>
</evidence>
<dbReference type="SMART" id="SM00345">
    <property type="entry name" value="HTH_GNTR"/>
    <property type="match status" value="1"/>
</dbReference>
<dbReference type="PRINTS" id="PR00035">
    <property type="entry name" value="HTHGNTR"/>
</dbReference>
<dbReference type="InterPro" id="IPR011663">
    <property type="entry name" value="UTRA"/>
</dbReference>
<dbReference type="Gene3D" id="3.40.1410.10">
    <property type="entry name" value="Chorismate lyase-like"/>
    <property type="match status" value="1"/>
</dbReference>
<dbReference type="InterPro" id="IPR000524">
    <property type="entry name" value="Tscrpt_reg_HTH_GntR"/>
</dbReference>
<protein>
    <submittedName>
        <fullName evidence="5">GntR family transcriptional regulator</fullName>
    </submittedName>
</protein>
<keyword evidence="3" id="KW-0804">Transcription</keyword>
<dbReference type="EMBL" id="PJCH01000001">
    <property type="protein sequence ID" value="PQA89495.1"/>
    <property type="molecule type" value="Genomic_DNA"/>
</dbReference>
<accession>A0A2S7KAG9</accession>
<feature type="domain" description="HTH gntR-type" evidence="4">
    <location>
        <begin position="3"/>
        <end position="71"/>
    </location>
</feature>
<dbReference type="InterPro" id="IPR036388">
    <property type="entry name" value="WH-like_DNA-bd_sf"/>
</dbReference>
<dbReference type="SUPFAM" id="SSF64288">
    <property type="entry name" value="Chorismate lyase-like"/>
    <property type="match status" value="1"/>
</dbReference>
<organism evidence="5 6">
    <name type="scientific">Hyphococcus luteus</name>
    <dbReference type="NCBI Taxonomy" id="2058213"/>
    <lineage>
        <taxon>Bacteria</taxon>
        <taxon>Pseudomonadati</taxon>
        <taxon>Pseudomonadota</taxon>
        <taxon>Alphaproteobacteria</taxon>
        <taxon>Parvularculales</taxon>
        <taxon>Parvularculaceae</taxon>
        <taxon>Hyphococcus</taxon>
    </lineage>
</organism>
<evidence type="ECO:0000259" key="4">
    <source>
        <dbReference type="PROSITE" id="PS50949"/>
    </source>
</evidence>
<proteinExistence type="predicted"/>
<evidence type="ECO:0000313" key="5">
    <source>
        <dbReference type="EMBL" id="PQA89495.1"/>
    </source>
</evidence>
<reference evidence="5 6" key="1">
    <citation type="submission" date="2017-12" db="EMBL/GenBank/DDBJ databases">
        <authorList>
            <person name="Hurst M.R.H."/>
        </authorList>
    </citation>
    <scope>NUCLEOTIDE SEQUENCE [LARGE SCALE GENOMIC DNA]</scope>
    <source>
        <strain evidence="5 6">SY-3-19</strain>
    </source>
</reference>
<keyword evidence="6" id="KW-1185">Reference proteome</keyword>
<dbReference type="Pfam" id="PF07702">
    <property type="entry name" value="UTRA"/>
    <property type="match status" value="1"/>
</dbReference>
<evidence type="ECO:0000256" key="3">
    <source>
        <dbReference type="ARBA" id="ARBA00023163"/>
    </source>
</evidence>
<dbReference type="PANTHER" id="PTHR44846:SF16">
    <property type="entry name" value="TRANSCRIPTIONAL REGULATOR PHNF-RELATED"/>
    <property type="match status" value="1"/>
</dbReference>
<dbReference type="InterPro" id="IPR028978">
    <property type="entry name" value="Chorismate_lyase_/UTRA_dom_sf"/>
</dbReference>
<dbReference type="RefSeq" id="WP_104828197.1">
    <property type="nucleotide sequence ID" value="NZ_PJCH01000001.1"/>
</dbReference>
<dbReference type="InterPro" id="IPR036390">
    <property type="entry name" value="WH_DNA-bd_sf"/>
</dbReference>
<dbReference type="SMART" id="SM00866">
    <property type="entry name" value="UTRA"/>
    <property type="match status" value="1"/>
</dbReference>
<evidence type="ECO:0000256" key="1">
    <source>
        <dbReference type="ARBA" id="ARBA00023015"/>
    </source>
</evidence>
<dbReference type="OrthoDB" id="9808698at2"/>
<keyword evidence="1" id="KW-0805">Transcription regulation</keyword>
<dbReference type="CDD" id="cd07377">
    <property type="entry name" value="WHTH_GntR"/>
    <property type="match status" value="1"/>
</dbReference>